<evidence type="ECO:0000313" key="2">
    <source>
        <dbReference type="Proteomes" id="UP000019384"/>
    </source>
</evidence>
<dbReference type="GeneID" id="34520295"/>
<name>W6MKK2_9ASCO</name>
<dbReference type="RefSeq" id="XP_022458907.1">
    <property type="nucleotide sequence ID" value="XM_022603176.1"/>
</dbReference>
<reference evidence="1" key="2">
    <citation type="submission" date="2014-02" db="EMBL/GenBank/DDBJ databases">
        <title>Complete DNA sequence of /Kuraishia capsulata/ illustrates novel genomic features among budding yeasts (/Saccharomycotina/).</title>
        <authorList>
            <person name="Morales L."/>
            <person name="Noel B."/>
            <person name="Porcel B."/>
            <person name="Marcet-Houben M."/>
            <person name="Hullo M-F."/>
            <person name="Sacerdot C."/>
            <person name="Tekaia F."/>
            <person name="Leh-Louis V."/>
            <person name="Despons L."/>
            <person name="Khanna V."/>
            <person name="Aury J-M."/>
            <person name="Barbe V."/>
            <person name="Couloux A."/>
            <person name="Labadie K."/>
            <person name="Pelletier E."/>
            <person name="Souciet J-L."/>
            <person name="Boekhout T."/>
            <person name="Gabaldon T."/>
            <person name="Wincker P."/>
            <person name="Dujon B."/>
        </authorList>
    </citation>
    <scope>NUCLEOTIDE SEQUENCE</scope>
    <source>
        <strain evidence="1">CBS 1993</strain>
    </source>
</reference>
<dbReference type="InterPro" id="IPR021858">
    <property type="entry name" value="Fun_TF"/>
</dbReference>
<keyword evidence="2" id="KW-1185">Reference proteome</keyword>
<dbReference type="AlphaFoldDB" id="W6MKK2"/>
<reference evidence="1" key="1">
    <citation type="submission" date="2013-12" db="EMBL/GenBank/DDBJ databases">
        <authorList>
            <person name="Genoscope - CEA"/>
        </authorList>
    </citation>
    <scope>NUCLEOTIDE SEQUENCE</scope>
    <source>
        <strain evidence="1">CBS 1993</strain>
    </source>
</reference>
<sequence length="433" mass="49832">MIMSILDHSITDRSDFSEESEHWDDTALLKHFYNTFSLLIDQEPVNSWYEFALKYCPYESLRDGFCSLACIHISQKTKSLFHYKKAVQYLENMITRLGNILPFSDIVFSDNNLNSWQNNSALLKKMVMELKANADTFIQNSILIMTYIYIILLYEIFDDGVSRLCPCLMSVFSTIVKEMKKAAVVDKLSLDYFAYQMYYNEIIMSVSSRAWRSPSCPAVFCFTSEDRSNCLKVVGCPPEILECIHSIAEMKCRKRNSESWFTSDAALVASYSSLRARIEAYRSYLPLDTSSLSAGSTNSINIDSLYMLRLRIAQVWSLSALIEATELYQVENASNIIDKLELELVDLLQYFEFETALEMQMLWPIYLAAKHARLPSHRQFVCHLLTVCINRFHSGNVLNMKNALEKAYTFGMNVSDAFDLVMPANKSSEFMFL</sequence>
<proteinExistence type="predicted"/>
<gene>
    <name evidence="1" type="ORF">KUCA_T00002886001</name>
</gene>
<organism evidence="1 2">
    <name type="scientific">Kuraishia capsulata CBS 1993</name>
    <dbReference type="NCBI Taxonomy" id="1382522"/>
    <lineage>
        <taxon>Eukaryota</taxon>
        <taxon>Fungi</taxon>
        <taxon>Dikarya</taxon>
        <taxon>Ascomycota</taxon>
        <taxon>Saccharomycotina</taxon>
        <taxon>Pichiomycetes</taxon>
        <taxon>Pichiales</taxon>
        <taxon>Pichiaceae</taxon>
        <taxon>Kuraishia</taxon>
    </lineage>
</organism>
<evidence type="ECO:0000313" key="1">
    <source>
        <dbReference type="EMBL" id="CDK26911.1"/>
    </source>
</evidence>
<dbReference type="Pfam" id="PF11951">
    <property type="entry name" value="Fungal_trans_2"/>
    <property type="match status" value="1"/>
</dbReference>
<dbReference type="Proteomes" id="UP000019384">
    <property type="component" value="Unassembled WGS sequence"/>
</dbReference>
<dbReference type="HOGENOM" id="CLU_633212_0_0_1"/>
<accession>W6MKK2</accession>
<dbReference type="EMBL" id="HG793127">
    <property type="protein sequence ID" value="CDK26911.1"/>
    <property type="molecule type" value="Genomic_DNA"/>
</dbReference>
<dbReference type="STRING" id="1382522.W6MKK2"/>
<protein>
    <submittedName>
        <fullName evidence="1">Uncharacterized protein</fullName>
    </submittedName>
</protein>